<dbReference type="EMBL" id="LSSK01000099">
    <property type="protein sequence ID" value="OMH85247.1"/>
    <property type="molecule type" value="Genomic_DNA"/>
</dbReference>
<dbReference type="Proteomes" id="UP000188320">
    <property type="component" value="Unassembled WGS sequence"/>
</dbReference>
<reference evidence="3" key="1">
    <citation type="submission" date="2017-01" db="EMBL/GenBank/DDBJ databases">
        <authorList>
            <person name="Wang Y."/>
            <person name="White M."/>
            <person name="Kvist S."/>
            <person name="Moncalvo J.-M."/>
        </authorList>
    </citation>
    <scope>NUCLEOTIDE SEQUENCE [LARGE SCALE GENOMIC DNA]</scope>
    <source>
        <strain evidence="3">COL-18-3</strain>
    </source>
</reference>
<dbReference type="AlphaFoldDB" id="A0A1R1PWA6"/>
<feature type="transmembrane region" description="Helical" evidence="1">
    <location>
        <begin position="235"/>
        <end position="259"/>
    </location>
</feature>
<keyword evidence="1" id="KW-0812">Transmembrane</keyword>
<accession>A0A1R1PWA6</accession>
<feature type="transmembrane region" description="Helical" evidence="1">
    <location>
        <begin position="204"/>
        <end position="228"/>
    </location>
</feature>
<keyword evidence="3" id="KW-1185">Reference proteome</keyword>
<gene>
    <name evidence="2" type="ORF">AX774_g1200</name>
</gene>
<organism evidence="2 3">
    <name type="scientific">Zancudomyces culisetae</name>
    <name type="common">Gut fungus</name>
    <name type="synonym">Smittium culisetae</name>
    <dbReference type="NCBI Taxonomy" id="1213189"/>
    <lineage>
        <taxon>Eukaryota</taxon>
        <taxon>Fungi</taxon>
        <taxon>Fungi incertae sedis</taxon>
        <taxon>Zoopagomycota</taxon>
        <taxon>Kickxellomycotina</taxon>
        <taxon>Harpellomycetes</taxon>
        <taxon>Harpellales</taxon>
        <taxon>Legeriomycetaceae</taxon>
        <taxon>Zancudomyces</taxon>
    </lineage>
</organism>
<keyword evidence="1" id="KW-0472">Membrane</keyword>
<evidence type="ECO:0000313" key="2">
    <source>
        <dbReference type="EMBL" id="OMH85247.1"/>
    </source>
</evidence>
<name>A0A1R1PWA6_ZANCU</name>
<feature type="non-terminal residue" evidence="2">
    <location>
        <position position="1"/>
    </location>
</feature>
<feature type="transmembrane region" description="Helical" evidence="1">
    <location>
        <begin position="271"/>
        <end position="303"/>
    </location>
</feature>
<protein>
    <submittedName>
        <fullName evidence="2">Uncharacterized protein</fullName>
    </submittedName>
</protein>
<evidence type="ECO:0000256" key="1">
    <source>
        <dbReference type="SAM" id="Phobius"/>
    </source>
</evidence>
<keyword evidence="1" id="KW-1133">Transmembrane helix</keyword>
<comment type="caution">
    <text evidence="2">The sequence shown here is derived from an EMBL/GenBank/DDBJ whole genome shotgun (WGS) entry which is preliminary data.</text>
</comment>
<sequence length="413" mass="42606">DSLPKLVVAAKNTVSIASILPLFAILSNTNTAACRTLGFLSAKHCGLISPTKLDIRGPINLLNVPINPTARDRTCALLLSNPDRLVNSTSGLSASCDAPNSNIACSTQPIPSTNTLGDFCFDSVSITSDITILNPNRSPIANNAFPACTFNFISPSFSAKCGILSPAAPVLNRSLFCAIHSIIEYTPPFTWKLLSVHPGFFENILIISSGSISSVSPFAICSLISVIASNLSFHLLLPSFSCCSLVMYSFTISSISVAFPNLYSIPSATAVAVAVAAAAATGLLLVGAAFIAGVGTGAVVVSFPLLFSRAAFRSAAALADASNFFLNAGGILLPNPNPSSPPPPLPPPPTLFTDLPLASLDILSPPLLFIGGLFTAIPELLVALALALAVAFVVAVDFVVPTTGVDILTCAFS</sequence>
<evidence type="ECO:0000313" key="3">
    <source>
        <dbReference type="Proteomes" id="UP000188320"/>
    </source>
</evidence>
<feature type="transmembrane region" description="Helical" evidence="1">
    <location>
        <begin position="381"/>
        <end position="400"/>
    </location>
</feature>
<proteinExistence type="predicted"/>